<keyword evidence="3" id="KW-0325">Glycoprotein</keyword>
<sequence length="441" mass="49226">MAKACKLEVNLHWIHHWLNLWKNKIIPKKMTKIHNIVATCVLLGSCSASFVVLATVILANSDCIGLASRESVSCDFSHPSTSICSLQGDVRVKGSNLTVALTSANQSAHSNVLAKIRPYTRKWEKMMKTIGEVNMVSLPKSKQMACDVRHSVPAVIFSTGGYTGSIFHDFNDGLVPLFITAQRFKGEVVFMVLQFKHWWPGKYAPILKHLTHYPVVDFDREQLVHCFPKVIVGLRIHGDLLIEEGLAGTSMRSFQNLLDIALNPGQVVLPKTKPMLVLVNRETSRVIVNRNETIALAEKLGYEVHTFAPNFNTRLSEIYSLLHSADVLIGVHGAALTHFLFMRPGSTLIQIIPFGLNGPAETCFGRPAEKAGLNYVGYQILPSESTLSDEFGLNHTVIVNPDEVTAKGWTERKRIYLDGQNIRLHLPRLEQILKDVLTRHQ</sequence>
<keyword evidence="7" id="KW-1185">Reference proteome</keyword>
<keyword evidence="4" id="KW-0812">Transmembrane</keyword>
<keyword evidence="1" id="KW-0328">Glycosyltransferase</keyword>
<keyword evidence="4" id="KW-1133">Transmembrane helix</keyword>
<keyword evidence="4" id="KW-0472">Membrane</keyword>
<keyword evidence="2 6" id="KW-0808">Transferase</keyword>
<dbReference type="InterPro" id="IPR049625">
    <property type="entry name" value="Glyco_transf_61_cat"/>
</dbReference>
<dbReference type="Pfam" id="PF04577">
    <property type="entry name" value="Glyco_transf_61"/>
    <property type="match status" value="1"/>
</dbReference>
<accession>D8R5R2</accession>
<dbReference type="InParanoid" id="D8R5R2"/>
<dbReference type="InterPro" id="IPR007657">
    <property type="entry name" value="Glycosyltransferase_61"/>
</dbReference>
<dbReference type="EMBL" id="GL377572">
    <property type="protein sequence ID" value="EFJ32528.1"/>
    <property type="molecule type" value="Genomic_DNA"/>
</dbReference>
<evidence type="ECO:0000313" key="7">
    <source>
        <dbReference type="Proteomes" id="UP000001514"/>
    </source>
</evidence>
<dbReference type="PANTHER" id="PTHR20961">
    <property type="entry name" value="GLYCOSYLTRANSFERASE"/>
    <property type="match status" value="1"/>
</dbReference>
<dbReference type="PANTHER" id="PTHR20961:SF124">
    <property type="entry name" value="GLYCOSYLTRANSFERASE"/>
    <property type="match status" value="1"/>
</dbReference>
<organism evidence="7">
    <name type="scientific">Selaginella moellendorffii</name>
    <name type="common">Spikemoss</name>
    <dbReference type="NCBI Taxonomy" id="88036"/>
    <lineage>
        <taxon>Eukaryota</taxon>
        <taxon>Viridiplantae</taxon>
        <taxon>Streptophyta</taxon>
        <taxon>Embryophyta</taxon>
        <taxon>Tracheophyta</taxon>
        <taxon>Lycopodiopsida</taxon>
        <taxon>Selaginellales</taxon>
        <taxon>Selaginellaceae</taxon>
        <taxon>Selaginella</taxon>
    </lineage>
</organism>
<proteinExistence type="predicted"/>
<evidence type="ECO:0000313" key="6">
    <source>
        <dbReference type="EMBL" id="EFJ32528.1"/>
    </source>
</evidence>
<dbReference type="Gramene" id="EFJ32528">
    <property type="protein sequence ID" value="EFJ32528"/>
    <property type="gene ID" value="SELMODRAFT_227625"/>
</dbReference>
<dbReference type="OrthoDB" id="529273at2759"/>
<dbReference type="OMA" id="EYHSWWY"/>
<protein>
    <submittedName>
        <fullName evidence="6">Glycosyltransferase, CAZy family GT61</fullName>
    </submittedName>
</protein>
<evidence type="ECO:0000256" key="4">
    <source>
        <dbReference type="SAM" id="Phobius"/>
    </source>
</evidence>
<feature type="transmembrane region" description="Helical" evidence="4">
    <location>
        <begin position="36"/>
        <end position="59"/>
    </location>
</feature>
<dbReference type="GO" id="GO:0016763">
    <property type="term" value="F:pentosyltransferase activity"/>
    <property type="evidence" value="ECO:0007669"/>
    <property type="project" value="UniProtKB-ARBA"/>
</dbReference>
<dbReference type="AlphaFoldDB" id="D8R5R2"/>
<evidence type="ECO:0000256" key="2">
    <source>
        <dbReference type="ARBA" id="ARBA00022679"/>
    </source>
</evidence>
<dbReference type="GO" id="GO:0005794">
    <property type="term" value="C:Golgi apparatus"/>
    <property type="evidence" value="ECO:0007669"/>
    <property type="project" value="UniProtKB-ARBA"/>
</dbReference>
<evidence type="ECO:0000259" key="5">
    <source>
        <dbReference type="Pfam" id="PF04577"/>
    </source>
</evidence>
<dbReference type="GO" id="GO:0016757">
    <property type="term" value="F:glycosyltransferase activity"/>
    <property type="evidence" value="ECO:0000318"/>
    <property type="project" value="GO_Central"/>
</dbReference>
<evidence type="ECO:0000256" key="1">
    <source>
        <dbReference type="ARBA" id="ARBA00022676"/>
    </source>
</evidence>
<dbReference type="eggNOG" id="KOG4698">
    <property type="taxonomic scope" value="Eukaryota"/>
</dbReference>
<dbReference type="Proteomes" id="UP000001514">
    <property type="component" value="Unassembled WGS sequence"/>
</dbReference>
<dbReference type="HOGENOM" id="CLU_016869_0_3_1"/>
<evidence type="ECO:0000256" key="3">
    <source>
        <dbReference type="ARBA" id="ARBA00023180"/>
    </source>
</evidence>
<gene>
    <name evidence="6" type="primary">GT61A3</name>
    <name evidence="6" type="ORF">SELMODRAFT_227625</name>
</gene>
<name>D8R5R2_SELML</name>
<dbReference type="GeneID" id="9652293"/>
<reference evidence="6 7" key="1">
    <citation type="journal article" date="2011" name="Science">
        <title>The Selaginella genome identifies genetic changes associated with the evolution of vascular plants.</title>
        <authorList>
            <person name="Banks J.A."/>
            <person name="Nishiyama T."/>
            <person name="Hasebe M."/>
            <person name="Bowman J.L."/>
            <person name="Gribskov M."/>
            <person name="dePamphilis C."/>
            <person name="Albert V.A."/>
            <person name="Aono N."/>
            <person name="Aoyama T."/>
            <person name="Ambrose B.A."/>
            <person name="Ashton N.W."/>
            <person name="Axtell M.J."/>
            <person name="Barker E."/>
            <person name="Barker M.S."/>
            <person name="Bennetzen J.L."/>
            <person name="Bonawitz N.D."/>
            <person name="Chapple C."/>
            <person name="Cheng C."/>
            <person name="Correa L.G."/>
            <person name="Dacre M."/>
            <person name="DeBarry J."/>
            <person name="Dreyer I."/>
            <person name="Elias M."/>
            <person name="Engstrom E.M."/>
            <person name="Estelle M."/>
            <person name="Feng L."/>
            <person name="Finet C."/>
            <person name="Floyd S.K."/>
            <person name="Frommer W.B."/>
            <person name="Fujita T."/>
            <person name="Gramzow L."/>
            <person name="Gutensohn M."/>
            <person name="Harholt J."/>
            <person name="Hattori M."/>
            <person name="Heyl A."/>
            <person name="Hirai T."/>
            <person name="Hiwatashi Y."/>
            <person name="Ishikawa M."/>
            <person name="Iwata M."/>
            <person name="Karol K.G."/>
            <person name="Koehler B."/>
            <person name="Kolukisaoglu U."/>
            <person name="Kubo M."/>
            <person name="Kurata T."/>
            <person name="Lalonde S."/>
            <person name="Li K."/>
            <person name="Li Y."/>
            <person name="Litt A."/>
            <person name="Lyons E."/>
            <person name="Manning G."/>
            <person name="Maruyama T."/>
            <person name="Michael T.P."/>
            <person name="Mikami K."/>
            <person name="Miyazaki S."/>
            <person name="Morinaga S."/>
            <person name="Murata T."/>
            <person name="Mueller-Roeber B."/>
            <person name="Nelson D.R."/>
            <person name="Obara M."/>
            <person name="Oguri Y."/>
            <person name="Olmstead R.G."/>
            <person name="Onodera N."/>
            <person name="Petersen B.L."/>
            <person name="Pils B."/>
            <person name="Prigge M."/>
            <person name="Rensing S.A."/>
            <person name="Riano-Pachon D.M."/>
            <person name="Roberts A.W."/>
            <person name="Sato Y."/>
            <person name="Scheller H.V."/>
            <person name="Schulz B."/>
            <person name="Schulz C."/>
            <person name="Shakirov E.V."/>
            <person name="Shibagaki N."/>
            <person name="Shinohara N."/>
            <person name="Shippen D.E."/>
            <person name="Soerensen I."/>
            <person name="Sotooka R."/>
            <person name="Sugimoto N."/>
            <person name="Sugita M."/>
            <person name="Sumikawa N."/>
            <person name="Tanurdzic M."/>
            <person name="Theissen G."/>
            <person name="Ulvskov P."/>
            <person name="Wakazuki S."/>
            <person name="Weng J.K."/>
            <person name="Willats W.W."/>
            <person name="Wipf D."/>
            <person name="Wolf P.G."/>
            <person name="Yang L."/>
            <person name="Zimmer A.D."/>
            <person name="Zhu Q."/>
            <person name="Mitros T."/>
            <person name="Hellsten U."/>
            <person name="Loque D."/>
            <person name="Otillar R."/>
            <person name="Salamov A."/>
            <person name="Schmutz J."/>
            <person name="Shapiro H."/>
            <person name="Lindquist E."/>
            <person name="Lucas S."/>
            <person name="Rokhsar D."/>
            <person name="Grigoriev I.V."/>
        </authorList>
    </citation>
    <scope>NUCLEOTIDE SEQUENCE [LARGE SCALE GENOMIC DNA]</scope>
</reference>
<dbReference type="KEGG" id="smo:SELMODRAFT_227625"/>
<feature type="domain" description="Glycosyltransferase 61 catalytic" evidence="5">
    <location>
        <begin position="269"/>
        <end position="349"/>
    </location>
</feature>